<dbReference type="InterPro" id="IPR046958">
    <property type="entry name" value="RBK1/2/STUNTED"/>
</dbReference>
<evidence type="ECO:0000313" key="4">
    <source>
        <dbReference type="EMBL" id="RXH97655.1"/>
    </source>
</evidence>
<keyword evidence="1" id="KW-0175">Coiled coil</keyword>
<dbReference type="SMART" id="SM00220">
    <property type="entry name" value="S_TKc"/>
    <property type="match status" value="1"/>
</dbReference>
<dbReference type="FunFam" id="1.10.510.10:FF:000284">
    <property type="entry name" value="Putative receptor-like serine/threonine-protein kinase"/>
    <property type="match status" value="1"/>
</dbReference>
<organism evidence="4 5">
    <name type="scientific">Malus domestica</name>
    <name type="common">Apple</name>
    <name type="synonym">Pyrus malus</name>
    <dbReference type="NCBI Taxonomy" id="3750"/>
    <lineage>
        <taxon>Eukaryota</taxon>
        <taxon>Viridiplantae</taxon>
        <taxon>Streptophyta</taxon>
        <taxon>Embryophyta</taxon>
        <taxon>Tracheophyta</taxon>
        <taxon>Spermatophyta</taxon>
        <taxon>Magnoliopsida</taxon>
        <taxon>eudicotyledons</taxon>
        <taxon>Gunneridae</taxon>
        <taxon>Pentapetalae</taxon>
        <taxon>rosids</taxon>
        <taxon>fabids</taxon>
        <taxon>Rosales</taxon>
        <taxon>Rosaceae</taxon>
        <taxon>Amygdaloideae</taxon>
        <taxon>Maleae</taxon>
        <taxon>Malus</taxon>
    </lineage>
</organism>
<dbReference type="SUPFAM" id="SSF56112">
    <property type="entry name" value="Protein kinase-like (PK-like)"/>
    <property type="match status" value="1"/>
</dbReference>
<sequence length="996" mass="109668">MILEEALRDLIKKKNKKKNVVLVGIPIDSQSTELLGWALVKVAQPGDCVIAAHVCRSSDYVSKAKTMLDGYVEAYEGLCDMKKVELISQVLTGRSIRKALVREAKRHSTVAIVVGISNPNTLGSWDSTAKFCGKKLRPTTDVVGIHNGKIVFRRCTSNQLPGLTEDPRPSLCFESLTPKGYSSEFGDFEADTETPKSSDMAESSLDGSKHSCEDTMYEQKRVPWRSTSLGAAEHVVKNLGWPLLRRASSANPQFPATRDMSVVQWVMSLPDRSPQQSPQCTTIKENPFERSVGDIVDESMKDGFSAFDELPERLKHLLQTKSSGCRWFSHELLKASTSQFSSENLIGKGGCNLVYKGTLSDGKPVAVKIMKSSKEAWKDFTDEVDIMSSLKHKNILPLLGFCIKDNVLISVYDFLPKGSLEANLHGKNNYKSLLSWEVRFNVAVGIAKALSYLNNECPQPVIHRDVKSSNILLTKDFEPQLSDFGLAIWGPTATSFKTECDVVGTFGYLAPEYFMYGKISDKIDVYAFGVVLLELLSGRKPIGSETPKEQESLVMWAKPKIEKGDVKEILDPNLDGKFDEVQVLRMVHAAKLCITRSARLRPKMTEILKLLKGDSDVENQPNSQSFDIEESENWDDNDDEVYPNSSAELHLGLALLDVDDDTTTTSSSSSVKSIALEIWSGSRPSFEILVLFRSIGAYSSLVFALFTLMDDQEVFPGANMGGELASSCSMDSFFDDLLKDTHACTHAHTCNPPGPDYSHTHTCFHVHTKILSSASEDKAGTDDTAESGEKKSKKQPLGNKVAVRKYREKEKARVKLLEDEVVNLRAENRRLVMRLQGQPALEAEIARLKCLLVDIRGRIEGEIGSFPYQKSVNPSLPNSNMPGAIFMNPCNVQCDDQLYCLRPGMDGKCGDGAVMNGQDFNGCGFESLQCFANQDGGAKELPDCGLGNGVSNVNSSGTNDEKNVLLLTNPPIELMGQERPSGLPTLVVVVVVVVDL</sequence>
<dbReference type="InterPro" id="IPR011009">
    <property type="entry name" value="Kinase-like_dom_sf"/>
</dbReference>
<dbReference type="SMART" id="SM00338">
    <property type="entry name" value="BRLZ"/>
    <property type="match status" value="1"/>
</dbReference>
<evidence type="ECO:0000259" key="3">
    <source>
        <dbReference type="PROSITE" id="PS50011"/>
    </source>
</evidence>
<dbReference type="InterPro" id="IPR001245">
    <property type="entry name" value="Ser-Thr/Tyr_kinase_cat_dom"/>
</dbReference>
<dbReference type="Pfam" id="PF07716">
    <property type="entry name" value="bZIP_2"/>
    <property type="match status" value="1"/>
</dbReference>
<dbReference type="InterPro" id="IPR008271">
    <property type="entry name" value="Ser/Thr_kinase_AS"/>
</dbReference>
<dbReference type="Gene3D" id="1.10.510.10">
    <property type="entry name" value="Transferase(Phosphotransferase) domain 1"/>
    <property type="match status" value="1"/>
</dbReference>
<dbReference type="EMBL" id="RDQH01000331">
    <property type="protein sequence ID" value="RXH97655.1"/>
    <property type="molecule type" value="Genomic_DNA"/>
</dbReference>
<evidence type="ECO:0000256" key="2">
    <source>
        <dbReference type="SAM" id="MobiDB-lite"/>
    </source>
</evidence>
<feature type="region of interest" description="Disordered" evidence="2">
    <location>
        <begin position="188"/>
        <end position="211"/>
    </location>
</feature>
<keyword evidence="5" id="KW-1185">Reference proteome</keyword>
<feature type="domain" description="Protein kinase" evidence="3">
    <location>
        <begin position="340"/>
        <end position="617"/>
    </location>
</feature>
<feature type="coiled-coil region" evidence="1">
    <location>
        <begin position="807"/>
        <end position="834"/>
    </location>
</feature>
<accession>A0A498JR59</accession>
<dbReference type="Pfam" id="PF07714">
    <property type="entry name" value="PK_Tyr_Ser-Thr"/>
    <property type="match status" value="1"/>
</dbReference>
<dbReference type="Proteomes" id="UP000290289">
    <property type="component" value="Chromosome 5"/>
</dbReference>
<dbReference type="InterPro" id="IPR046347">
    <property type="entry name" value="bZIP_sf"/>
</dbReference>
<dbReference type="GO" id="GO:0005524">
    <property type="term" value="F:ATP binding"/>
    <property type="evidence" value="ECO:0007669"/>
    <property type="project" value="InterPro"/>
</dbReference>
<dbReference type="Gene3D" id="1.20.5.170">
    <property type="match status" value="1"/>
</dbReference>
<dbReference type="InterPro" id="IPR000719">
    <property type="entry name" value="Prot_kinase_dom"/>
</dbReference>
<dbReference type="PANTHER" id="PTHR47987:SF11">
    <property type="entry name" value="RECEPTOR-LIKE CYTOSOLIC SERINE_THREONINE-PROTEIN KINASE RBK1 ISOFORM X1"/>
    <property type="match status" value="1"/>
</dbReference>
<comment type="caution">
    <text evidence="4">The sequence shown here is derived from an EMBL/GenBank/DDBJ whole genome shotgun (WGS) entry which is preliminary data.</text>
</comment>
<feature type="compositionally biased region" description="Acidic residues" evidence="2">
    <location>
        <begin position="627"/>
        <end position="636"/>
    </location>
</feature>
<dbReference type="CDD" id="cd14686">
    <property type="entry name" value="bZIP"/>
    <property type="match status" value="1"/>
</dbReference>
<dbReference type="SUPFAM" id="SSF57959">
    <property type="entry name" value="Leucine zipper domain"/>
    <property type="match status" value="1"/>
</dbReference>
<dbReference type="Gene3D" id="3.30.200.20">
    <property type="entry name" value="Phosphorylase Kinase, domain 1"/>
    <property type="match status" value="1"/>
</dbReference>
<dbReference type="FunFam" id="3.30.200.20:FF:000268">
    <property type="entry name" value="probable receptor-like serine/threonine-protein kinase At5g57670"/>
    <property type="match status" value="1"/>
</dbReference>
<evidence type="ECO:0000313" key="5">
    <source>
        <dbReference type="Proteomes" id="UP000290289"/>
    </source>
</evidence>
<dbReference type="CDD" id="cd14066">
    <property type="entry name" value="STKc_IRAK"/>
    <property type="match status" value="1"/>
</dbReference>
<reference evidence="4 5" key="1">
    <citation type="submission" date="2018-10" db="EMBL/GenBank/DDBJ databases">
        <title>A high-quality apple genome assembly.</title>
        <authorList>
            <person name="Hu J."/>
        </authorList>
    </citation>
    <scope>NUCLEOTIDE SEQUENCE [LARGE SCALE GENOMIC DNA]</scope>
    <source>
        <strain evidence="5">cv. HFTH1</strain>
        <tissue evidence="4">Young leaf</tissue>
    </source>
</reference>
<dbReference type="PROSITE" id="PS50011">
    <property type="entry name" value="PROTEIN_KINASE_DOM"/>
    <property type="match status" value="1"/>
</dbReference>
<dbReference type="STRING" id="3750.A0A498JR59"/>
<evidence type="ECO:0000256" key="1">
    <source>
        <dbReference type="SAM" id="Coils"/>
    </source>
</evidence>
<feature type="region of interest" description="Disordered" evidence="2">
    <location>
        <begin position="775"/>
        <end position="800"/>
    </location>
</feature>
<name>A0A498JR59_MALDO</name>
<gene>
    <name evidence="4" type="ORF">DVH24_009980</name>
</gene>
<feature type="region of interest" description="Disordered" evidence="2">
    <location>
        <begin position="615"/>
        <end position="636"/>
    </location>
</feature>
<dbReference type="InterPro" id="IPR004827">
    <property type="entry name" value="bZIP"/>
</dbReference>
<proteinExistence type="predicted"/>
<dbReference type="GO" id="GO:0004672">
    <property type="term" value="F:protein kinase activity"/>
    <property type="evidence" value="ECO:0007669"/>
    <property type="project" value="InterPro"/>
</dbReference>
<dbReference type="PANTHER" id="PTHR47987">
    <property type="entry name" value="OS08G0249100 PROTEIN"/>
    <property type="match status" value="1"/>
</dbReference>
<protein>
    <recommendedName>
        <fullName evidence="3">Protein kinase domain-containing protein</fullName>
    </recommendedName>
</protein>
<dbReference type="PROSITE" id="PS00108">
    <property type="entry name" value="PROTEIN_KINASE_ST"/>
    <property type="match status" value="1"/>
</dbReference>
<dbReference type="AlphaFoldDB" id="A0A498JR59"/>
<dbReference type="GO" id="GO:0003700">
    <property type="term" value="F:DNA-binding transcription factor activity"/>
    <property type="evidence" value="ECO:0007669"/>
    <property type="project" value="InterPro"/>
</dbReference>